<feature type="compositionally biased region" description="Polar residues" evidence="1">
    <location>
        <begin position="239"/>
        <end position="251"/>
    </location>
</feature>
<organism evidence="3 4">
    <name type="scientific">Tistrella bauzanensis</name>
    <dbReference type="NCBI Taxonomy" id="657419"/>
    <lineage>
        <taxon>Bacteria</taxon>
        <taxon>Pseudomonadati</taxon>
        <taxon>Pseudomonadota</taxon>
        <taxon>Alphaproteobacteria</taxon>
        <taxon>Geminicoccales</taxon>
        <taxon>Geminicoccaceae</taxon>
        <taxon>Tistrella</taxon>
    </lineage>
</organism>
<dbReference type="EMBL" id="BMDZ01000008">
    <property type="protein sequence ID" value="GGB31634.1"/>
    <property type="molecule type" value="Genomic_DNA"/>
</dbReference>
<protein>
    <recommendedName>
        <fullName evidence="5">Secreted protein</fullName>
    </recommendedName>
</protein>
<dbReference type="RefSeq" id="WP_188575792.1">
    <property type="nucleotide sequence ID" value="NZ_BMDZ01000008.1"/>
</dbReference>
<feature type="region of interest" description="Disordered" evidence="1">
    <location>
        <begin position="33"/>
        <end position="75"/>
    </location>
</feature>
<evidence type="ECO:0000256" key="1">
    <source>
        <dbReference type="SAM" id="MobiDB-lite"/>
    </source>
</evidence>
<comment type="caution">
    <text evidence="3">The sequence shown here is derived from an EMBL/GenBank/DDBJ whole genome shotgun (WGS) entry which is preliminary data.</text>
</comment>
<feature type="chain" id="PRO_5047044875" description="Secreted protein" evidence="2">
    <location>
        <begin position="35"/>
        <end position="482"/>
    </location>
</feature>
<feature type="compositionally biased region" description="Low complexity" evidence="1">
    <location>
        <begin position="33"/>
        <end position="49"/>
    </location>
</feature>
<evidence type="ECO:0000313" key="3">
    <source>
        <dbReference type="EMBL" id="GGB31634.1"/>
    </source>
</evidence>
<name>A0ABQ1ICK9_9PROT</name>
<evidence type="ECO:0000313" key="4">
    <source>
        <dbReference type="Proteomes" id="UP000603352"/>
    </source>
</evidence>
<sequence>MPTGPRNDDAARGRRLLAAVLTAAALIMAPAAGAAPTGAGDGDAGVVAASHGAPAPDTSPESDVPSEESGVLPDEDLPAELDVPAELDTPPEAGRWSRIAPKSGRLIFRAARYGVDTAPDIARHYLLPDGEVAAEGAFWAPSTQAEPMAGLYLGAVAAVEARGPTLTFDQLFSFKDDQGSVDLAVTPLAVVPSRLGPLPVDRFRVTERDCIGFLTPIDPAAFGYAVPAASARPSPTPADNSTPAAGPSGTTPVPDPSGDQLQVATAMAAEADAGVPPAVAAGFHCLEPGRRYDADLAAVVVGSIGVLGEGAPPRAPLGRPVLVDIAVRALPQITAGAAAGGAGDDAPPPVQAPLGLWRGVAYVTGIGIGLRAGAEGQMLMLFAGPDAERDGPRPTICRGSWQLDSVAYEPPPIGPEWVTDPLDPIPLAGSWSMLCDGLFGDLLGQVEGRMNGRLPDRLTVTGASAAGSRGVELMLPEFTPGP</sequence>
<accession>A0ABQ1ICK9</accession>
<gene>
    <name evidence="3" type="ORF">GCM10011505_11380</name>
</gene>
<keyword evidence="2" id="KW-0732">Signal</keyword>
<feature type="region of interest" description="Disordered" evidence="1">
    <location>
        <begin position="229"/>
        <end position="259"/>
    </location>
</feature>
<evidence type="ECO:0000256" key="2">
    <source>
        <dbReference type="SAM" id="SignalP"/>
    </source>
</evidence>
<keyword evidence="4" id="KW-1185">Reference proteome</keyword>
<reference evidence="4" key="1">
    <citation type="journal article" date="2019" name="Int. J. Syst. Evol. Microbiol.">
        <title>The Global Catalogue of Microorganisms (GCM) 10K type strain sequencing project: providing services to taxonomists for standard genome sequencing and annotation.</title>
        <authorList>
            <consortium name="The Broad Institute Genomics Platform"/>
            <consortium name="The Broad Institute Genome Sequencing Center for Infectious Disease"/>
            <person name="Wu L."/>
            <person name="Ma J."/>
        </authorList>
    </citation>
    <scope>NUCLEOTIDE SEQUENCE [LARGE SCALE GENOMIC DNA]</scope>
    <source>
        <strain evidence="4">CGMCC 1.10188</strain>
    </source>
</reference>
<proteinExistence type="predicted"/>
<feature type="signal peptide" evidence="2">
    <location>
        <begin position="1"/>
        <end position="34"/>
    </location>
</feature>
<dbReference type="Proteomes" id="UP000603352">
    <property type="component" value="Unassembled WGS sequence"/>
</dbReference>
<evidence type="ECO:0008006" key="5">
    <source>
        <dbReference type="Google" id="ProtNLM"/>
    </source>
</evidence>